<dbReference type="RefSeq" id="WP_013557973.1">
    <property type="nucleotide sequence ID" value="NC_014958.1"/>
</dbReference>
<feature type="domain" description="Peptidase S24/S26A/S26B/S26C" evidence="1">
    <location>
        <begin position="18"/>
        <end position="134"/>
    </location>
</feature>
<gene>
    <name evidence="2" type="ordered locus">Deima_2840</name>
</gene>
<proteinExistence type="predicted"/>
<accession>E8UBN0</accession>
<protein>
    <submittedName>
        <fullName evidence="2">Peptidase S24/S26A/S26B, conserved region</fullName>
    </submittedName>
</protein>
<sequence length="154" mass="16802">MHATLTHHRRAAPSTATILGFISAGVPLDATPFERLGRLTVPRAYRRPGMFAFAVTGDSMTAPGGAGLPHGAYVLVDTHDLITQTGHVYAFCLPGGEYVAKRLRLHRGRPAMYSDNPTYPPAPLTPDVRRVGRIYATTLDGDTYQPVGYRPWND</sequence>
<organism evidence="2 3">
    <name type="scientific">Deinococcus maricopensis (strain DSM 21211 / LMG 22137 / NRRL B-23946 / LB-34)</name>
    <dbReference type="NCBI Taxonomy" id="709986"/>
    <lineage>
        <taxon>Bacteria</taxon>
        <taxon>Thermotogati</taxon>
        <taxon>Deinococcota</taxon>
        <taxon>Deinococci</taxon>
        <taxon>Deinococcales</taxon>
        <taxon>Deinococcaceae</taxon>
        <taxon>Deinococcus</taxon>
    </lineage>
</organism>
<dbReference type="InterPro" id="IPR039418">
    <property type="entry name" value="LexA-like"/>
</dbReference>
<dbReference type="Proteomes" id="UP000008635">
    <property type="component" value="Chromosome"/>
</dbReference>
<dbReference type="OrthoDB" id="71007at2"/>
<dbReference type="STRING" id="709986.Deima_2840"/>
<evidence type="ECO:0000259" key="1">
    <source>
        <dbReference type="Pfam" id="PF00717"/>
    </source>
</evidence>
<dbReference type="Gene3D" id="2.10.109.10">
    <property type="entry name" value="Umud Fragment, subunit A"/>
    <property type="match status" value="1"/>
</dbReference>
<name>E8UBN0_DEIML</name>
<dbReference type="SUPFAM" id="SSF51306">
    <property type="entry name" value="LexA/Signal peptidase"/>
    <property type="match status" value="1"/>
</dbReference>
<dbReference type="AlphaFoldDB" id="E8UBN0"/>
<dbReference type="HOGENOM" id="CLU_1701374_0_0_0"/>
<dbReference type="CDD" id="cd06529">
    <property type="entry name" value="S24_LexA-like"/>
    <property type="match status" value="1"/>
</dbReference>
<reference evidence="3" key="2">
    <citation type="submission" date="2011-01" db="EMBL/GenBank/DDBJ databases">
        <title>The complete genome of Deinococcus maricopensis DSM 21211.</title>
        <authorList>
            <consortium name="US DOE Joint Genome Institute (JGI-PGF)"/>
            <person name="Lucas S."/>
            <person name="Copeland A."/>
            <person name="Lapidus A."/>
            <person name="Goodwin L."/>
            <person name="Pitluck S."/>
            <person name="Kyrpides N."/>
            <person name="Mavromatis K."/>
            <person name="Pagani I."/>
            <person name="Ivanova N."/>
            <person name="Ovchinnikova G."/>
            <person name="Zeytun A."/>
            <person name="Detter J.C."/>
            <person name="Han C."/>
            <person name="Land M."/>
            <person name="Hauser L."/>
            <person name="Markowitz V."/>
            <person name="Cheng J.-F."/>
            <person name="Hugenholtz P."/>
            <person name="Woyke T."/>
            <person name="Wu D."/>
            <person name="Pukall R."/>
            <person name="Gehrich-Schroeter G."/>
            <person name="Brambilla E."/>
            <person name="Klenk H.-P."/>
            <person name="Eisen J.A."/>
        </authorList>
    </citation>
    <scope>NUCLEOTIDE SEQUENCE [LARGE SCALE GENOMIC DNA]</scope>
    <source>
        <strain evidence="3">DSM 21211 / LMG 22137 / NRRL B-23946 / LB-34</strain>
    </source>
</reference>
<dbReference type="InterPro" id="IPR015927">
    <property type="entry name" value="Peptidase_S24_S26A/B/C"/>
</dbReference>
<keyword evidence="3" id="KW-1185">Reference proteome</keyword>
<dbReference type="Pfam" id="PF00717">
    <property type="entry name" value="Peptidase_S24"/>
    <property type="match status" value="1"/>
</dbReference>
<evidence type="ECO:0000313" key="2">
    <source>
        <dbReference type="EMBL" id="ADV68469.1"/>
    </source>
</evidence>
<dbReference type="KEGG" id="dmr:Deima_2840"/>
<dbReference type="EMBL" id="CP002454">
    <property type="protein sequence ID" value="ADV68469.1"/>
    <property type="molecule type" value="Genomic_DNA"/>
</dbReference>
<dbReference type="InterPro" id="IPR036286">
    <property type="entry name" value="LexA/Signal_pep-like_sf"/>
</dbReference>
<evidence type="ECO:0000313" key="3">
    <source>
        <dbReference type="Proteomes" id="UP000008635"/>
    </source>
</evidence>
<reference evidence="2 3" key="1">
    <citation type="journal article" date="2011" name="Stand. Genomic Sci.">
        <title>Complete genome sequence of Deinococcus maricopensis type strain (LB-34).</title>
        <authorList>
            <person name="Pukall R."/>
            <person name="Zeytun A."/>
            <person name="Lucas S."/>
            <person name="Lapidus A."/>
            <person name="Hammon N."/>
            <person name="Deshpande S."/>
            <person name="Nolan M."/>
            <person name="Cheng J.F."/>
            <person name="Pitluck S."/>
            <person name="Liolios K."/>
            <person name="Pagani I."/>
            <person name="Mikhailova N."/>
            <person name="Ivanova N."/>
            <person name="Mavromatis K."/>
            <person name="Pati A."/>
            <person name="Tapia R."/>
            <person name="Han C."/>
            <person name="Goodwin L."/>
            <person name="Chen A."/>
            <person name="Palaniappan K."/>
            <person name="Land M."/>
            <person name="Hauser L."/>
            <person name="Chang Y.J."/>
            <person name="Jeffries C.D."/>
            <person name="Brambilla E.M."/>
            <person name="Rohde M."/>
            <person name="Goker M."/>
            <person name="Detter J.C."/>
            <person name="Woyke T."/>
            <person name="Bristow J."/>
            <person name="Eisen J.A."/>
            <person name="Markowitz V."/>
            <person name="Hugenholtz P."/>
            <person name="Kyrpides N.C."/>
            <person name="Klenk H.P."/>
        </authorList>
    </citation>
    <scope>NUCLEOTIDE SEQUENCE [LARGE SCALE GENOMIC DNA]</scope>
    <source>
        <strain evidence="3">DSM 21211 / LMG 22137 / NRRL B-23946 / LB-34</strain>
    </source>
</reference>